<name>A0A9D4NFF8_DREPO</name>
<organism evidence="1 2">
    <name type="scientific">Dreissena polymorpha</name>
    <name type="common">Zebra mussel</name>
    <name type="synonym">Mytilus polymorpha</name>
    <dbReference type="NCBI Taxonomy" id="45954"/>
    <lineage>
        <taxon>Eukaryota</taxon>
        <taxon>Metazoa</taxon>
        <taxon>Spiralia</taxon>
        <taxon>Lophotrochozoa</taxon>
        <taxon>Mollusca</taxon>
        <taxon>Bivalvia</taxon>
        <taxon>Autobranchia</taxon>
        <taxon>Heteroconchia</taxon>
        <taxon>Euheterodonta</taxon>
        <taxon>Imparidentia</taxon>
        <taxon>Neoheterodontei</taxon>
        <taxon>Myida</taxon>
        <taxon>Dreissenoidea</taxon>
        <taxon>Dreissenidae</taxon>
        <taxon>Dreissena</taxon>
    </lineage>
</organism>
<protein>
    <submittedName>
        <fullName evidence="1">Uncharacterized protein</fullName>
    </submittedName>
</protein>
<reference evidence="1" key="1">
    <citation type="journal article" date="2019" name="bioRxiv">
        <title>The Genome of the Zebra Mussel, Dreissena polymorpha: A Resource for Invasive Species Research.</title>
        <authorList>
            <person name="McCartney M.A."/>
            <person name="Auch B."/>
            <person name="Kono T."/>
            <person name="Mallez S."/>
            <person name="Zhang Y."/>
            <person name="Obille A."/>
            <person name="Becker A."/>
            <person name="Abrahante J.E."/>
            <person name="Garbe J."/>
            <person name="Badalamenti J.P."/>
            <person name="Herman A."/>
            <person name="Mangelson H."/>
            <person name="Liachko I."/>
            <person name="Sullivan S."/>
            <person name="Sone E.D."/>
            <person name="Koren S."/>
            <person name="Silverstein K.A.T."/>
            <person name="Beckman K.B."/>
            <person name="Gohl D.M."/>
        </authorList>
    </citation>
    <scope>NUCLEOTIDE SEQUENCE</scope>
    <source>
        <strain evidence="1">Duluth1</strain>
        <tissue evidence="1">Whole animal</tissue>
    </source>
</reference>
<dbReference type="AlphaFoldDB" id="A0A9D4NFF8"/>
<accession>A0A9D4NFF8</accession>
<keyword evidence="2" id="KW-1185">Reference proteome</keyword>
<dbReference type="EMBL" id="JAIWYP010000001">
    <property type="protein sequence ID" value="KAH3893410.1"/>
    <property type="molecule type" value="Genomic_DNA"/>
</dbReference>
<proteinExistence type="predicted"/>
<dbReference type="Proteomes" id="UP000828390">
    <property type="component" value="Unassembled WGS sequence"/>
</dbReference>
<reference evidence="1" key="2">
    <citation type="submission" date="2020-11" db="EMBL/GenBank/DDBJ databases">
        <authorList>
            <person name="McCartney M.A."/>
            <person name="Auch B."/>
            <person name="Kono T."/>
            <person name="Mallez S."/>
            <person name="Becker A."/>
            <person name="Gohl D.M."/>
            <person name="Silverstein K.A.T."/>
            <person name="Koren S."/>
            <person name="Bechman K.B."/>
            <person name="Herman A."/>
            <person name="Abrahante J.E."/>
            <person name="Garbe J."/>
        </authorList>
    </citation>
    <scope>NUCLEOTIDE SEQUENCE</scope>
    <source>
        <strain evidence="1">Duluth1</strain>
        <tissue evidence="1">Whole animal</tissue>
    </source>
</reference>
<gene>
    <name evidence="1" type="ORF">DPMN_017557</name>
</gene>
<evidence type="ECO:0000313" key="1">
    <source>
        <dbReference type="EMBL" id="KAH3893410.1"/>
    </source>
</evidence>
<sequence length="306" mass="34041">MELIFTADTRASRTVISSKAFDKLPSTMQQKLVRSAYLVGAGGVPVPEVGKGSFEISLGPHKLIKEVIVADIEDEALLGYDILMGSGQGPADIILSQNKIVLDGKEIPVFQVGRGKCSKRVTVADDVKISGLTEALLDVYIEREESDDFLMAAEYIVQPSNYFKDKYKLVMASTLVDINKLSTCKVRVLNPMDVEVTLRQKADVGREELIKRIVSVIAEEEPEKVKQKHGQLRNVFEVSSTQTKLHQFMDQPIPDHLKDLYEKSVDDKSQEQQRSVAALLCKFGEAFSKNEWDVGLTNVAEHSIDI</sequence>
<comment type="caution">
    <text evidence="1">The sequence shown here is derived from an EMBL/GenBank/DDBJ whole genome shotgun (WGS) entry which is preliminary data.</text>
</comment>
<evidence type="ECO:0000313" key="2">
    <source>
        <dbReference type="Proteomes" id="UP000828390"/>
    </source>
</evidence>